<comment type="catalytic activity">
    <reaction evidence="2">
        <text>1,6-anhydro-N-acetyl-beta-muramate + ATP + H2O = N-acetyl-D-muramate 6-phosphate + ADP + H(+)</text>
        <dbReference type="Rhea" id="RHEA:24952"/>
        <dbReference type="ChEBI" id="CHEBI:15377"/>
        <dbReference type="ChEBI" id="CHEBI:15378"/>
        <dbReference type="ChEBI" id="CHEBI:30616"/>
        <dbReference type="ChEBI" id="CHEBI:58690"/>
        <dbReference type="ChEBI" id="CHEBI:58722"/>
        <dbReference type="ChEBI" id="CHEBI:456216"/>
        <dbReference type="EC" id="2.7.1.170"/>
    </reaction>
</comment>
<comment type="pathway">
    <text evidence="2">Cell wall biogenesis; peptidoglycan recycling.</text>
</comment>
<reference evidence="3 4" key="1">
    <citation type="submission" date="2020-03" db="EMBL/GenBank/DDBJ databases">
        <title>The genome sequence of Microvirga sp. c23x22.</title>
        <authorList>
            <person name="Zhang X."/>
        </authorList>
    </citation>
    <scope>NUCLEOTIDE SEQUENCE [LARGE SCALE GENOMIC DNA]</scope>
    <source>
        <strain evidence="4">c23x22</strain>
    </source>
</reference>
<sequence length="376" mass="39695">MTSVWAIGLMTGTVLDGNIDIALIKTDGQTIQEFGPWTLAPYPAGLTPLLRKSMEQARDWNFQGPEPTIFAEAEDALTRAQSAAVTAFLAKEGIKPSDIAVIGFHGQTMLHRAPDGARHGQTRQLGNGALMAKLVGTSVAFDFRTADMAAGGQGAPLAASYHVALLRSIDAKPNSAVLNLGGVSNVTWWGGGDTMIAFDTGPANAPLNDWIRQHGLGDMDRDGLIASRGTVDEARLAKLLEHPYLTAAYPKSLDRNDFTAAMAEGLSLEDGAATLTAFTAGAVGKALDLLPQRPPRLILSGGGRRNPTLVKEIAKRAKVEPVMSEAVGWRGDAVEAECFAFLAVRALRGMPISFPLTTGVKQPITGGRLAMVDMAA</sequence>
<keyword evidence="4" id="KW-1185">Reference proteome</keyword>
<dbReference type="InterPro" id="IPR005338">
    <property type="entry name" value="Anhydro_N_Ac-Mur_kinase"/>
</dbReference>
<gene>
    <name evidence="2" type="primary">anmK</name>
    <name evidence="3" type="ORF">HB375_03020</name>
</gene>
<name>A0ABX0VA76_9HYPH</name>
<dbReference type="PANTHER" id="PTHR30605">
    <property type="entry name" value="ANHYDRO-N-ACETYLMURAMIC ACID KINASE"/>
    <property type="match status" value="1"/>
</dbReference>
<comment type="function">
    <text evidence="2">Catalyzes the specific phosphorylation of 1,6-anhydro-N-acetylmuramic acid (anhMurNAc) with the simultaneous cleavage of the 1,6-anhydro ring, generating MurNAc-6-P. Is required for the utilization of anhMurNAc either imported from the medium or derived from its own cell wall murein, and thus plays a role in cell wall recycling.</text>
</comment>
<dbReference type="EC" id="2.7.1.170" evidence="2"/>
<dbReference type="Pfam" id="PF03702">
    <property type="entry name" value="AnmK"/>
    <property type="match status" value="1"/>
</dbReference>
<keyword evidence="1 2" id="KW-0119">Carbohydrate metabolism</keyword>
<dbReference type="PANTHER" id="PTHR30605:SF0">
    <property type="entry name" value="ANHYDRO-N-ACETYLMURAMIC ACID KINASE"/>
    <property type="match status" value="1"/>
</dbReference>
<dbReference type="InterPro" id="IPR043129">
    <property type="entry name" value="ATPase_NBD"/>
</dbReference>
<accession>A0ABX0VA76</accession>
<comment type="pathway">
    <text evidence="2">Amino-sugar metabolism; 1,6-anhydro-N-acetylmuramate degradation.</text>
</comment>
<comment type="caution">
    <text evidence="3">The sequence shown here is derived from an EMBL/GenBank/DDBJ whole genome shotgun (WGS) entry which is preliminary data.</text>
</comment>
<dbReference type="GO" id="GO:0016301">
    <property type="term" value="F:kinase activity"/>
    <property type="evidence" value="ECO:0007669"/>
    <property type="project" value="UniProtKB-KW"/>
</dbReference>
<organism evidence="3 4">
    <name type="scientific">Microvirga terricola</name>
    <dbReference type="NCBI Taxonomy" id="2719797"/>
    <lineage>
        <taxon>Bacteria</taxon>
        <taxon>Pseudomonadati</taxon>
        <taxon>Pseudomonadota</taxon>
        <taxon>Alphaproteobacteria</taxon>
        <taxon>Hyphomicrobiales</taxon>
        <taxon>Methylobacteriaceae</taxon>
        <taxon>Microvirga</taxon>
    </lineage>
</organism>
<evidence type="ECO:0000313" key="4">
    <source>
        <dbReference type="Proteomes" id="UP000707352"/>
    </source>
</evidence>
<dbReference type="RefSeq" id="WP_167671461.1">
    <property type="nucleotide sequence ID" value="NZ_JAATJS010000001.1"/>
</dbReference>
<dbReference type="NCBIfam" id="NF007141">
    <property type="entry name" value="PRK09585.1-5"/>
    <property type="match status" value="1"/>
</dbReference>
<evidence type="ECO:0000313" key="3">
    <source>
        <dbReference type="EMBL" id="NIX75585.1"/>
    </source>
</evidence>
<keyword evidence="2" id="KW-0547">Nucleotide-binding</keyword>
<keyword evidence="2 3" id="KW-0418">Kinase</keyword>
<comment type="caution">
    <text evidence="2">Lacks conserved residue(s) required for the propagation of feature annotation.</text>
</comment>
<dbReference type="SUPFAM" id="SSF53067">
    <property type="entry name" value="Actin-like ATPase domain"/>
    <property type="match status" value="1"/>
</dbReference>
<dbReference type="Gene3D" id="3.30.420.40">
    <property type="match status" value="2"/>
</dbReference>
<comment type="similarity">
    <text evidence="2">Belongs to the anhydro-N-acetylmuramic acid kinase family.</text>
</comment>
<dbReference type="HAMAP" id="MF_01270">
    <property type="entry name" value="AnhMurNAc_kinase"/>
    <property type="match status" value="1"/>
</dbReference>
<keyword evidence="2 3" id="KW-0808">Transferase</keyword>
<evidence type="ECO:0000256" key="1">
    <source>
        <dbReference type="ARBA" id="ARBA00023277"/>
    </source>
</evidence>
<dbReference type="Proteomes" id="UP000707352">
    <property type="component" value="Unassembled WGS sequence"/>
</dbReference>
<protein>
    <recommendedName>
        <fullName evidence="2">Anhydro-N-acetylmuramic acid kinase</fullName>
        <ecNumber evidence="2">2.7.1.170</ecNumber>
    </recommendedName>
    <alternativeName>
        <fullName evidence="2">AnhMurNAc kinase</fullName>
    </alternativeName>
</protein>
<evidence type="ECO:0000256" key="2">
    <source>
        <dbReference type="HAMAP-Rule" id="MF_01270"/>
    </source>
</evidence>
<proteinExistence type="inferred from homology"/>
<dbReference type="EMBL" id="JAATJS010000001">
    <property type="protein sequence ID" value="NIX75585.1"/>
    <property type="molecule type" value="Genomic_DNA"/>
</dbReference>
<keyword evidence="2" id="KW-0067">ATP-binding</keyword>